<dbReference type="InterPro" id="IPR008271">
    <property type="entry name" value="Ser/Thr_kinase_AS"/>
</dbReference>
<dbReference type="AlphaFoldDB" id="A0A4U0X790"/>
<evidence type="ECO:0000256" key="4">
    <source>
        <dbReference type="PROSITE-ProRule" id="PRU01161"/>
    </source>
</evidence>
<dbReference type="CDD" id="cd00180">
    <property type="entry name" value="PKc"/>
    <property type="match status" value="1"/>
</dbReference>
<dbReference type="SMART" id="SM00220">
    <property type="entry name" value="S_TKc"/>
    <property type="match status" value="1"/>
</dbReference>
<keyword evidence="9" id="KW-1185">Reference proteome</keyword>
<dbReference type="Gene3D" id="1.10.510.10">
    <property type="entry name" value="Transferase(Phosphotransferase) domain 1"/>
    <property type="match status" value="1"/>
</dbReference>
<evidence type="ECO:0000259" key="6">
    <source>
        <dbReference type="PROSITE" id="PS50011"/>
    </source>
</evidence>
<gene>
    <name evidence="8" type="ORF">B0A49_06847</name>
</gene>
<evidence type="ECO:0008006" key="10">
    <source>
        <dbReference type="Google" id="ProtNLM"/>
    </source>
</evidence>
<dbReference type="GO" id="GO:0005524">
    <property type="term" value="F:ATP binding"/>
    <property type="evidence" value="ECO:0007669"/>
    <property type="project" value="InterPro"/>
</dbReference>
<evidence type="ECO:0000313" key="9">
    <source>
        <dbReference type="Proteomes" id="UP000308768"/>
    </source>
</evidence>
<dbReference type="EMBL" id="NAJN01000541">
    <property type="protein sequence ID" value="TKA71821.1"/>
    <property type="molecule type" value="Genomic_DNA"/>
</dbReference>
<name>A0A4U0X790_9PEZI</name>
<dbReference type="SUPFAM" id="SSF56112">
    <property type="entry name" value="Protein kinase-like (PK-like)"/>
    <property type="match status" value="1"/>
</dbReference>
<dbReference type="InterPro" id="IPR016035">
    <property type="entry name" value="Acyl_Trfase/lysoPLipase"/>
</dbReference>
<dbReference type="PROSITE" id="PS51635">
    <property type="entry name" value="PNPLA"/>
    <property type="match status" value="1"/>
</dbReference>
<evidence type="ECO:0000256" key="3">
    <source>
        <dbReference type="ARBA" id="ARBA00023098"/>
    </source>
</evidence>
<sequence length="1014" mass="114159">MDGVAPPAHKNFADDEPTPFKFLDRIGDLYGPLVHAVEASEDEYGIGDNVVVKILRYKVKKDREKALNELKNLKVLCHHHIIALVASYTKGKEFGIVMFPVAEYHLGKWMRMVSETPRNESYISKLRSYFACLCRALIYLHTREMPIKHKDIKPENILIDKRRTIILTDFGISKEYEDVQSTRTTGVTDYTLRYAAPEAVNYQDRGLDADVFSLGCVFLEMISVVLGESLENLHEALEVPGGVDKSCSSQRDNVEEEALNLILKMMSSDPVHRPQLQNLLRVFEKMTDKPCKDCLSNDHAEARRPSRTGSDRAVDNDRLLPTLSYDGSPVGAADTSETENGKVILPESRAEAPRVSPQFDATIPLLQIATGVTSISGGPHSSSVHGYDSERPTIEEANRSQAAVRISPQQAVQAQPDGAVVHWVNQQESADFSNAIAVYHVRKKTRDSLKASEVPGKSVVIYDDSGPCQKNLTVVSKAEMDWTEPGILICLPRTNGWRVRTPQGDMNLWKQLSRKDNVSRMFGSIRMMFLKGNFPPDQMPLPANQGGDAAPGDGGGIRGLSELYVLKEIMAEIAVLERDHDHTAKSSAASPLTRLLDSEQNTEAHSGPDHHMNVCGLHRIGKKEGAYLPCHYFDYIAGTSTGGIIAVLLGRLRFTVDEAIDHYRSIWEKMGGQLSLYDRISPLRKAKTKNTAGLQSALGKILKTRRNRLNEHFECHCDDPQLLSDYVQHDNTVDDSFESDAKMCRTLALAVEINFSQGVQRPYLFRSYPFPNERATAVNRRPRDDIKRIDILDVCRATSAAPQYFESMRFDGINDSKFRDGSLWTTNPSMELYREVRSMHPETKHPIGHMVSIGCGQQKRSQLRHSLPGWKGGSSPSNTEQWGVDAILNDKGKDKLEFEYQRFSGPSDILDLKLNDWKLDSSGDLAFKRIETAAQAYCNRREQRAKTTHWERFALGMYYKCKLCKQIGIDPPEYDDRNDFIEHLQRKHEKPPQDKSNWNLIQGILWTNAGTKVK</sequence>
<feature type="domain" description="PNPLA" evidence="7">
    <location>
        <begin position="550"/>
        <end position="833"/>
    </location>
</feature>
<evidence type="ECO:0000313" key="8">
    <source>
        <dbReference type="EMBL" id="TKA71821.1"/>
    </source>
</evidence>
<evidence type="ECO:0000256" key="1">
    <source>
        <dbReference type="ARBA" id="ARBA00022801"/>
    </source>
</evidence>
<keyword evidence="3 4" id="KW-0443">Lipid metabolism</keyword>
<dbReference type="GO" id="GO:0004672">
    <property type="term" value="F:protein kinase activity"/>
    <property type="evidence" value="ECO:0007669"/>
    <property type="project" value="InterPro"/>
</dbReference>
<comment type="caution">
    <text evidence="8">The sequence shown here is derived from an EMBL/GenBank/DDBJ whole genome shotgun (WGS) entry which is preliminary data.</text>
</comment>
<feature type="active site" description="Nucleophile" evidence="4">
    <location>
        <position position="640"/>
    </location>
</feature>
<dbReference type="Pfam" id="PF01734">
    <property type="entry name" value="Patatin"/>
    <property type="match status" value="1"/>
</dbReference>
<dbReference type="Gene3D" id="3.40.1090.10">
    <property type="entry name" value="Cytosolic phospholipase A2 catalytic domain"/>
    <property type="match status" value="1"/>
</dbReference>
<dbReference type="Proteomes" id="UP000308768">
    <property type="component" value="Unassembled WGS sequence"/>
</dbReference>
<organism evidence="8 9">
    <name type="scientific">Cryomyces minteri</name>
    <dbReference type="NCBI Taxonomy" id="331657"/>
    <lineage>
        <taxon>Eukaryota</taxon>
        <taxon>Fungi</taxon>
        <taxon>Dikarya</taxon>
        <taxon>Ascomycota</taxon>
        <taxon>Pezizomycotina</taxon>
        <taxon>Dothideomycetes</taxon>
        <taxon>Dothideomycetes incertae sedis</taxon>
        <taxon>Cryomyces</taxon>
    </lineage>
</organism>
<dbReference type="PROSITE" id="PS50011">
    <property type="entry name" value="PROTEIN_KINASE_DOM"/>
    <property type="match status" value="1"/>
</dbReference>
<feature type="short sequence motif" description="GXSXG" evidence="4">
    <location>
        <begin position="638"/>
        <end position="642"/>
    </location>
</feature>
<keyword evidence="1 4" id="KW-0378">Hydrolase</keyword>
<feature type="domain" description="Protein kinase" evidence="6">
    <location>
        <begin position="20"/>
        <end position="286"/>
    </location>
</feature>
<feature type="short sequence motif" description="GXGXXG" evidence="4">
    <location>
        <begin position="554"/>
        <end position="559"/>
    </location>
</feature>
<dbReference type="GO" id="GO:0019369">
    <property type="term" value="P:arachidonate metabolic process"/>
    <property type="evidence" value="ECO:0007669"/>
    <property type="project" value="TreeGrafter"/>
</dbReference>
<dbReference type="SUPFAM" id="SSF52151">
    <property type="entry name" value="FabD/lysophospholipase-like"/>
    <property type="match status" value="1"/>
</dbReference>
<reference evidence="8 9" key="1">
    <citation type="submission" date="2017-03" db="EMBL/GenBank/DDBJ databases">
        <title>Genomes of endolithic fungi from Antarctica.</title>
        <authorList>
            <person name="Coleine C."/>
            <person name="Masonjones S."/>
            <person name="Stajich J.E."/>
        </authorList>
    </citation>
    <scope>NUCLEOTIDE SEQUENCE [LARGE SCALE GENOMIC DNA]</scope>
    <source>
        <strain evidence="8 9">CCFEE 5187</strain>
    </source>
</reference>
<evidence type="ECO:0000259" key="7">
    <source>
        <dbReference type="PROSITE" id="PS51635"/>
    </source>
</evidence>
<evidence type="ECO:0000256" key="5">
    <source>
        <dbReference type="SAM" id="MobiDB-lite"/>
    </source>
</evidence>
<feature type="active site" description="Proton acceptor" evidence="4">
    <location>
        <position position="820"/>
    </location>
</feature>
<dbReference type="OrthoDB" id="4062651at2759"/>
<keyword evidence="2 4" id="KW-0442">Lipid degradation</keyword>
<dbReference type="PANTHER" id="PTHR24185">
    <property type="entry name" value="CALCIUM-INDEPENDENT PHOSPHOLIPASE A2-GAMMA"/>
    <property type="match status" value="1"/>
</dbReference>
<dbReference type="InterPro" id="IPR011009">
    <property type="entry name" value="Kinase-like_dom_sf"/>
</dbReference>
<proteinExistence type="predicted"/>
<dbReference type="Pfam" id="PF00069">
    <property type="entry name" value="Pkinase"/>
    <property type="match status" value="1"/>
</dbReference>
<dbReference type="PANTHER" id="PTHR24185:SF1">
    <property type="entry name" value="CALCIUM-INDEPENDENT PHOSPHOLIPASE A2-GAMMA"/>
    <property type="match status" value="1"/>
</dbReference>
<dbReference type="GO" id="GO:0047499">
    <property type="term" value="F:calcium-independent phospholipase A2 activity"/>
    <property type="evidence" value="ECO:0007669"/>
    <property type="project" value="TreeGrafter"/>
</dbReference>
<dbReference type="GO" id="GO:0046486">
    <property type="term" value="P:glycerolipid metabolic process"/>
    <property type="evidence" value="ECO:0007669"/>
    <property type="project" value="UniProtKB-ARBA"/>
</dbReference>
<dbReference type="Gene3D" id="3.30.200.20">
    <property type="entry name" value="Phosphorylase Kinase, domain 1"/>
    <property type="match status" value="1"/>
</dbReference>
<dbReference type="InterPro" id="IPR002641">
    <property type="entry name" value="PNPLA_dom"/>
</dbReference>
<dbReference type="GO" id="GO:0016042">
    <property type="term" value="P:lipid catabolic process"/>
    <property type="evidence" value="ECO:0007669"/>
    <property type="project" value="UniProtKB-UniRule"/>
</dbReference>
<accession>A0A4U0X790</accession>
<evidence type="ECO:0000256" key="2">
    <source>
        <dbReference type="ARBA" id="ARBA00022963"/>
    </source>
</evidence>
<dbReference type="GO" id="GO:0016020">
    <property type="term" value="C:membrane"/>
    <property type="evidence" value="ECO:0007669"/>
    <property type="project" value="TreeGrafter"/>
</dbReference>
<comment type="caution">
    <text evidence="4">Lacks conserved residue(s) required for the propagation of feature annotation.</text>
</comment>
<feature type="region of interest" description="Disordered" evidence="5">
    <location>
        <begin position="295"/>
        <end position="343"/>
    </location>
</feature>
<dbReference type="InterPro" id="IPR000719">
    <property type="entry name" value="Prot_kinase_dom"/>
</dbReference>
<dbReference type="STRING" id="331657.A0A4U0X790"/>
<feature type="compositionally biased region" description="Basic and acidic residues" evidence="5">
    <location>
        <begin position="295"/>
        <end position="318"/>
    </location>
</feature>
<dbReference type="PROSITE" id="PS00108">
    <property type="entry name" value="PROTEIN_KINASE_ST"/>
    <property type="match status" value="1"/>
</dbReference>
<protein>
    <recommendedName>
        <fullName evidence="10">Protein kinase domain-containing protein</fullName>
    </recommendedName>
</protein>